<dbReference type="Proteomes" id="UP000536835">
    <property type="component" value="Unassembled WGS sequence"/>
</dbReference>
<comment type="similarity">
    <text evidence="3 9">Belongs to the PTPS family. QueD subfamily.</text>
</comment>
<evidence type="ECO:0000313" key="12">
    <source>
        <dbReference type="Proteomes" id="UP000536835"/>
    </source>
</evidence>
<dbReference type="UniPathway" id="UPA00391"/>
<protein>
    <recommendedName>
        <fullName evidence="4 9">6-carboxy-5,6,7,8-tetrahydropterin synthase</fullName>
        <ecNumber evidence="9">4.-.-.-</ecNumber>
    </recommendedName>
</protein>
<sequence length="121" mass="14066">MFEQRYRFHFEAAHQLGANVQDKEHPYAHVHGHSFEVYLILRGEELGPKGWLTDFSRVRQTADDIHALLDHRYLNDIEGLELPTLERLALFIFEKAKPALEKLAAVEVNRPSLGEQVRYEA</sequence>
<dbReference type="EC" id="4.-.-.-" evidence="9"/>
<evidence type="ECO:0000256" key="10">
    <source>
        <dbReference type="PIRSR" id="PIRSR006113-2"/>
    </source>
</evidence>
<dbReference type="PIRSF" id="PIRSF006113">
    <property type="entry name" value="PTP_synth"/>
    <property type="match status" value="1"/>
</dbReference>
<gene>
    <name evidence="11" type="ORF">HK107_03060</name>
</gene>
<reference evidence="11 12" key="1">
    <citation type="submission" date="2020-05" db="EMBL/GenBank/DDBJ databases">
        <title>Parvularcula mediterraneae sp. nov., isolated from polypropylene straw from shallow seawater of the seashore of Laganas in Zakynthos island, Greece.</title>
        <authorList>
            <person name="Szabo I."/>
            <person name="Al-Omari J."/>
            <person name="Rado J."/>
            <person name="Szerdahelyi G.S."/>
        </authorList>
    </citation>
    <scope>NUCLEOTIDE SEQUENCE [LARGE SCALE GENOMIC DNA]</scope>
    <source>
        <strain evidence="11 12">ZS-1/3</strain>
    </source>
</reference>
<comment type="catalytic activity">
    <reaction evidence="8 9">
        <text>7,8-dihydroneopterin 3'-triphosphate + H2O = 6-carboxy-5,6,7,8-tetrahydropterin + triphosphate + acetaldehyde + 2 H(+)</text>
        <dbReference type="Rhea" id="RHEA:27966"/>
        <dbReference type="ChEBI" id="CHEBI:15343"/>
        <dbReference type="ChEBI" id="CHEBI:15377"/>
        <dbReference type="ChEBI" id="CHEBI:15378"/>
        <dbReference type="ChEBI" id="CHEBI:18036"/>
        <dbReference type="ChEBI" id="CHEBI:58462"/>
        <dbReference type="ChEBI" id="CHEBI:61032"/>
        <dbReference type="EC" id="4.1.2.50"/>
    </reaction>
</comment>
<evidence type="ECO:0000313" key="11">
    <source>
        <dbReference type="EMBL" id="NNU15304.1"/>
    </source>
</evidence>
<proteinExistence type="inferred from homology"/>
<comment type="function">
    <text evidence="1">Catalyzes the conversion of 7,8-dihydroneopterin triphosphate (H2NTP) to 6-carboxy-5,6,7,8-tetrahydropterin (CPH4) and acetaldehyde.</text>
</comment>
<dbReference type="GO" id="GO:0008616">
    <property type="term" value="P:tRNA queuosine(34) biosynthetic process"/>
    <property type="evidence" value="ECO:0007669"/>
    <property type="project" value="UniProtKB-KW"/>
</dbReference>
<dbReference type="GO" id="GO:0046872">
    <property type="term" value="F:metal ion binding"/>
    <property type="evidence" value="ECO:0007669"/>
    <property type="project" value="UniProtKB-KW"/>
</dbReference>
<keyword evidence="9" id="KW-0671">Queuosine biosynthesis</keyword>
<evidence type="ECO:0000256" key="3">
    <source>
        <dbReference type="ARBA" id="ARBA00008900"/>
    </source>
</evidence>
<dbReference type="GO" id="GO:0070497">
    <property type="term" value="F:6-carboxytetrahydropterin synthase activity"/>
    <property type="evidence" value="ECO:0007669"/>
    <property type="project" value="UniProtKB-EC"/>
</dbReference>
<dbReference type="Pfam" id="PF01242">
    <property type="entry name" value="PTPS"/>
    <property type="match status" value="1"/>
</dbReference>
<dbReference type="PANTHER" id="PTHR12589:SF7">
    <property type="entry name" value="6-PYRUVOYL TETRAHYDROBIOPTERIN SYNTHASE"/>
    <property type="match status" value="1"/>
</dbReference>
<evidence type="ECO:0000256" key="7">
    <source>
        <dbReference type="ARBA" id="ARBA00023239"/>
    </source>
</evidence>
<evidence type="ECO:0000256" key="6">
    <source>
        <dbReference type="ARBA" id="ARBA00022833"/>
    </source>
</evidence>
<feature type="binding site" evidence="10">
    <location>
        <position position="14"/>
    </location>
    <ligand>
        <name>Zn(2+)</name>
        <dbReference type="ChEBI" id="CHEBI:29105"/>
    </ligand>
</feature>
<evidence type="ECO:0000256" key="5">
    <source>
        <dbReference type="ARBA" id="ARBA00022723"/>
    </source>
</evidence>
<dbReference type="SUPFAM" id="SSF55620">
    <property type="entry name" value="Tetrahydrobiopterin biosynthesis enzymes-like"/>
    <property type="match status" value="1"/>
</dbReference>
<dbReference type="InterPro" id="IPR007115">
    <property type="entry name" value="6-PTP_synth/QueD"/>
</dbReference>
<dbReference type="AlphaFoldDB" id="A0A7Y3RJN3"/>
<keyword evidence="5 9" id="KW-0479">Metal-binding</keyword>
<evidence type="ECO:0000256" key="4">
    <source>
        <dbReference type="ARBA" id="ARBA00018141"/>
    </source>
</evidence>
<feature type="binding site" evidence="10">
    <location>
        <position position="31"/>
    </location>
    <ligand>
        <name>Zn(2+)</name>
        <dbReference type="ChEBI" id="CHEBI:29105"/>
    </ligand>
</feature>
<keyword evidence="6 9" id="KW-0862">Zinc</keyword>
<evidence type="ECO:0000256" key="1">
    <source>
        <dbReference type="ARBA" id="ARBA00002285"/>
    </source>
</evidence>
<keyword evidence="7 9" id="KW-0456">Lyase</keyword>
<comment type="caution">
    <text evidence="11">The sequence shown here is derived from an EMBL/GenBank/DDBJ whole genome shotgun (WGS) entry which is preliminary data.</text>
</comment>
<comment type="cofactor">
    <cofactor evidence="9 10">
        <name>Zn(2+)</name>
        <dbReference type="ChEBI" id="CHEBI:29105"/>
    </cofactor>
    <text evidence="9 10">Binds 1 zinc ion per subunit.</text>
</comment>
<dbReference type="EMBL" id="JABFCX010000002">
    <property type="protein sequence ID" value="NNU15304.1"/>
    <property type="molecule type" value="Genomic_DNA"/>
</dbReference>
<feature type="binding site" evidence="10">
    <location>
        <position position="33"/>
    </location>
    <ligand>
        <name>Zn(2+)</name>
        <dbReference type="ChEBI" id="CHEBI:29105"/>
    </ligand>
</feature>
<keyword evidence="12" id="KW-1185">Reference proteome</keyword>
<organism evidence="11 12">
    <name type="scientific">Parvularcula mediterranea</name>
    <dbReference type="NCBI Taxonomy" id="2732508"/>
    <lineage>
        <taxon>Bacteria</taxon>
        <taxon>Pseudomonadati</taxon>
        <taxon>Pseudomonadota</taxon>
        <taxon>Alphaproteobacteria</taxon>
        <taxon>Parvularculales</taxon>
        <taxon>Parvularculaceae</taxon>
        <taxon>Parvularcula</taxon>
    </lineage>
</organism>
<accession>A0A7Y3RJN3</accession>
<dbReference type="InterPro" id="IPR038418">
    <property type="entry name" value="6-PTP_synth/QueD_sf"/>
</dbReference>
<dbReference type="PANTHER" id="PTHR12589">
    <property type="entry name" value="PYRUVOYL TETRAHYDROBIOPTERIN SYNTHASE"/>
    <property type="match status" value="1"/>
</dbReference>
<evidence type="ECO:0000256" key="8">
    <source>
        <dbReference type="ARBA" id="ARBA00048807"/>
    </source>
</evidence>
<evidence type="ECO:0000256" key="2">
    <source>
        <dbReference type="ARBA" id="ARBA00005061"/>
    </source>
</evidence>
<name>A0A7Y3RJN3_9PROT</name>
<evidence type="ECO:0000256" key="9">
    <source>
        <dbReference type="PIRNR" id="PIRNR006113"/>
    </source>
</evidence>
<dbReference type="Gene3D" id="3.30.479.10">
    <property type="entry name" value="6-pyruvoyl tetrahydropterin synthase/QueD"/>
    <property type="match status" value="1"/>
</dbReference>
<comment type="pathway">
    <text evidence="2 9">Purine metabolism; 7-cyano-7-deazaguanine biosynthesis.</text>
</comment>
<dbReference type="RefSeq" id="WP_173196690.1">
    <property type="nucleotide sequence ID" value="NZ_JABFCX010000002.1"/>
</dbReference>